<dbReference type="PANTHER" id="PTHR12646">
    <property type="entry name" value="NOT56 - RELATED"/>
    <property type="match status" value="1"/>
</dbReference>
<feature type="transmembrane region" description="Helical" evidence="14">
    <location>
        <begin position="216"/>
        <end position="238"/>
    </location>
</feature>
<dbReference type="Proteomes" id="UP000054248">
    <property type="component" value="Unassembled WGS sequence"/>
</dbReference>
<accession>A0A0C3LAT6</accession>
<evidence type="ECO:0000256" key="1">
    <source>
        <dbReference type="ARBA" id="ARBA00004477"/>
    </source>
</evidence>
<keyword evidence="6 14" id="KW-0808">Transferase</keyword>
<dbReference type="Pfam" id="PF05208">
    <property type="entry name" value="ALG3"/>
    <property type="match status" value="1"/>
</dbReference>
<sequence length="425" mass="47384">MAIPSSGTLLQGVVSLLQALLLDRRYFWALAGLAVLADAVLTQLVIRFVGFTEIDYETYIEHITLFVKGERDYSQITGPSGPLVYPAGHVWIHWVLRHVTADPATGAILVRTAQQIYGTLYLWTLLVSCQVYQQAGGMPNYVILPLIFSKRLHSIFVLRLFNDCWAIAIMMTAIAAYQKRWLKVGTTLYALALSVKMNILLYLPGILVILVQTAGLFAGLGHIALVISIQGLLALPFLNTHPKEYLSNAFNLSRVFLYKWTVNWRFVPEDVFLSAAFAKSLLAMHVLLLVLFGLKWCQPDGGVLSVIQRTLSRPRGGSGVTPLSADRIATILFTSNLLGIIVARSLHYQFYSWYAQQLPFLLWHTKYPTAIRLVLLLAIEYSWNVFPSTHLSSGILLICNTAILAGVYFGYPHGRITVSAGKKEI</sequence>
<dbReference type="AlphaFoldDB" id="A0A0C3LAT6"/>
<keyword evidence="8 14" id="KW-0256">Endoplasmic reticulum</keyword>
<feature type="transmembrane region" description="Helical" evidence="14">
    <location>
        <begin position="26"/>
        <end position="46"/>
    </location>
</feature>
<dbReference type="HOGENOM" id="CLU_035382_3_0_1"/>
<evidence type="ECO:0000256" key="2">
    <source>
        <dbReference type="ARBA" id="ARBA00004922"/>
    </source>
</evidence>
<name>A0A0C3LAT6_9AGAM</name>
<evidence type="ECO:0000256" key="7">
    <source>
        <dbReference type="ARBA" id="ARBA00022692"/>
    </source>
</evidence>
<proteinExistence type="inferred from homology"/>
<comment type="pathway">
    <text evidence="2 14">Protein modification; protein glycosylation.</text>
</comment>
<keyword evidence="5 14" id="KW-0328">Glycosyltransferase</keyword>
<evidence type="ECO:0000256" key="11">
    <source>
        <dbReference type="ARBA" id="ARBA00044743"/>
    </source>
</evidence>
<dbReference type="GO" id="GO:0005789">
    <property type="term" value="C:endoplasmic reticulum membrane"/>
    <property type="evidence" value="ECO:0007669"/>
    <property type="project" value="UniProtKB-SubCell"/>
</dbReference>
<dbReference type="OrthoDB" id="20028at2759"/>
<dbReference type="STRING" id="1051891.A0A0C3LAT6"/>
<gene>
    <name evidence="15" type="ORF">M407DRAFT_221440</name>
</gene>
<comment type="function">
    <text evidence="11 14">Dol-P-Man:Man(5)GlcNAc(2)-PP-Dol alpha-1,3-mannosyltransferase that operates in the biosynthetic pathway of dolichol-linked oligosaccharides, the glycan precursors employed in protein asparagine (N)-glycosylation. The assembly of dolichol-linked oligosaccharides begins on the cytosolic side of the endoplasmic reticulum membrane and finishes in its lumen. The sequential addition of sugars to dolichol pyrophosphate produces dolichol-linked oligosaccharides containing fourteen sugars, including two GlcNAcs, nine mannoses and three glucoses. Once assembled, the oligosaccharide is transferred from the lipid to nascent proteins by oligosaccharyltransferases. In the lumen of the endoplasmic reticulum, adds the first dolichyl beta-D-mannosyl phosphate derived mannose in an alpha-1,3 linkage to Man(5)GlcNAc(2)-PP-dolichol to produce Man(6)GlcNAc(2)-PP-dolichol.</text>
</comment>
<evidence type="ECO:0000256" key="8">
    <source>
        <dbReference type="ARBA" id="ARBA00022824"/>
    </source>
</evidence>
<dbReference type="UniPathway" id="UPA00378"/>
<protein>
    <recommendedName>
        <fullName evidence="4 14">Dol-P-Man:Man(5)GlcNAc(2)-PP-Dol alpha-1,3-mannosyltransferase</fullName>
        <ecNumber evidence="3 14">2.4.1.258</ecNumber>
    </recommendedName>
    <alternativeName>
        <fullName evidence="14">Dol-P-Man-dependent alpha(1-3)-mannosyltransferase</fullName>
    </alternativeName>
</protein>
<feature type="transmembrane region" description="Helical" evidence="14">
    <location>
        <begin position="116"/>
        <end position="135"/>
    </location>
</feature>
<evidence type="ECO:0000256" key="13">
    <source>
        <dbReference type="ARBA" id="ARBA00093457"/>
    </source>
</evidence>
<evidence type="ECO:0000313" key="15">
    <source>
        <dbReference type="EMBL" id="KIO30993.1"/>
    </source>
</evidence>
<reference evidence="16" key="2">
    <citation type="submission" date="2015-01" db="EMBL/GenBank/DDBJ databases">
        <title>Evolutionary Origins and Diversification of the Mycorrhizal Mutualists.</title>
        <authorList>
            <consortium name="DOE Joint Genome Institute"/>
            <consortium name="Mycorrhizal Genomics Consortium"/>
            <person name="Kohler A."/>
            <person name="Kuo A."/>
            <person name="Nagy L.G."/>
            <person name="Floudas D."/>
            <person name="Copeland A."/>
            <person name="Barry K.W."/>
            <person name="Cichocki N."/>
            <person name="Veneault-Fourrey C."/>
            <person name="LaButti K."/>
            <person name="Lindquist E.A."/>
            <person name="Lipzen A."/>
            <person name="Lundell T."/>
            <person name="Morin E."/>
            <person name="Murat C."/>
            <person name="Riley R."/>
            <person name="Ohm R."/>
            <person name="Sun H."/>
            <person name="Tunlid A."/>
            <person name="Henrissat B."/>
            <person name="Grigoriev I.V."/>
            <person name="Hibbett D.S."/>
            <person name="Martin F."/>
        </authorList>
    </citation>
    <scope>NUCLEOTIDE SEQUENCE [LARGE SCALE GENOMIC DNA]</scope>
    <source>
        <strain evidence="16">MUT 4182</strain>
    </source>
</reference>
<evidence type="ECO:0000256" key="12">
    <source>
        <dbReference type="ARBA" id="ARBA00049506"/>
    </source>
</evidence>
<evidence type="ECO:0000256" key="3">
    <source>
        <dbReference type="ARBA" id="ARBA00011964"/>
    </source>
</evidence>
<feature type="transmembrane region" description="Helical" evidence="14">
    <location>
        <begin position="391"/>
        <end position="411"/>
    </location>
</feature>
<comment type="similarity">
    <text evidence="13">Belongs to the glycosyltransferase ALG3 family.</text>
</comment>
<feature type="transmembrane region" description="Helical" evidence="14">
    <location>
        <begin position="188"/>
        <end position="210"/>
    </location>
</feature>
<feature type="transmembrane region" description="Helical" evidence="14">
    <location>
        <begin position="358"/>
        <end position="379"/>
    </location>
</feature>
<evidence type="ECO:0000313" key="16">
    <source>
        <dbReference type="Proteomes" id="UP000054248"/>
    </source>
</evidence>
<comment type="subcellular location">
    <subcellularLocation>
        <location evidence="1 14">Endoplasmic reticulum membrane</location>
        <topology evidence="1 14">Multi-pass membrane protein</topology>
    </subcellularLocation>
</comment>
<keyword evidence="7 14" id="KW-0812">Transmembrane</keyword>
<feature type="transmembrane region" description="Helical" evidence="14">
    <location>
        <begin position="328"/>
        <end position="346"/>
    </location>
</feature>
<organism evidence="15 16">
    <name type="scientific">Tulasnella calospora MUT 4182</name>
    <dbReference type="NCBI Taxonomy" id="1051891"/>
    <lineage>
        <taxon>Eukaryota</taxon>
        <taxon>Fungi</taxon>
        <taxon>Dikarya</taxon>
        <taxon>Basidiomycota</taxon>
        <taxon>Agaricomycotina</taxon>
        <taxon>Agaricomycetes</taxon>
        <taxon>Cantharellales</taxon>
        <taxon>Tulasnellaceae</taxon>
        <taxon>Tulasnella</taxon>
    </lineage>
</organism>
<evidence type="ECO:0000256" key="4">
    <source>
        <dbReference type="ARBA" id="ARBA00015561"/>
    </source>
</evidence>
<evidence type="ECO:0000256" key="9">
    <source>
        <dbReference type="ARBA" id="ARBA00022989"/>
    </source>
</evidence>
<keyword evidence="16" id="KW-1185">Reference proteome</keyword>
<evidence type="ECO:0000256" key="10">
    <source>
        <dbReference type="ARBA" id="ARBA00023136"/>
    </source>
</evidence>
<dbReference type="GO" id="GO:0052925">
    <property type="term" value="F:dol-P-Man:Man(5)GlcNAc(2)-PP-Dol alpha-1,3-mannosyltransferase activity"/>
    <property type="evidence" value="ECO:0007669"/>
    <property type="project" value="UniProtKB-EC"/>
</dbReference>
<keyword evidence="10 14" id="KW-0472">Membrane</keyword>
<feature type="transmembrane region" description="Helical" evidence="14">
    <location>
        <begin position="271"/>
        <end position="294"/>
    </location>
</feature>
<dbReference type="EC" id="2.4.1.258" evidence="3 14"/>
<dbReference type="PANTHER" id="PTHR12646:SF0">
    <property type="entry name" value="DOL-P-MAN:MAN(5)GLCNAC(2)-PP-DOL ALPHA-1,3-MANNOSYLTRANSFERASE"/>
    <property type="match status" value="1"/>
</dbReference>
<keyword evidence="9 14" id="KW-1133">Transmembrane helix</keyword>
<dbReference type="InterPro" id="IPR007873">
    <property type="entry name" value="Glycosyltransferase_ALG3"/>
</dbReference>
<evidence type="ECO:0000256" key="6">
    <source>
        <dbReference type="ARBA" id="ARBA00022679"/>
    </source>
</evidence>
<feature type="transmembrane region" description="Helical" evidence="14">
    <location>
        <begin position="155"/>
        <end position="176"/>
    </location>
</feature>
<evidence type="ECO:0000256" key="14">
    <source>
        <dbReference type="RuleBase" id="RU364047"/>
    </source>
</evidence>
<comment type="catalytic activity">
    <reaction evidence="12 14">
        <text>an alpha-D-Man-(1-&gt;2)-alpha-D-Man-(1-&gt;2)-alpha-D-Man-(1-&gt;3)-[alpha-D-Man-(1-&gt;6)]-beta-D-Man-(1-&gt;4)-beta-D-GlcNAc-(1-&gt;4)-alpha-D-GlcNAc-diphospho-di-trans,poly-cis-dolichol + a di-trans,poly-cis-dolichyl beta-D-mannosyl phosphate = an alpha-D-Man-(1-&gt;2)-alpha-D-Man-(1-&gt;2)-alpha-D-Man-(1-&gt;3)-[alpha-D-Man-(1-&gt;3)-alpha-D-Man-(1-&gt;6)]-beta-D-Man-(1-&gt;4)-beta-D-GlcNAc-(1-&gt;4)-alpha-D-GlcNAc-diphospho-di-trans,poly-cis-dolichol + a di-trans,poly-cis-dolichyl phosphate + H(+)</text>
        <dbReference type="Rhea" id="RHEA:29527"/>
        <dbReference type="Rhea" id="RHEA-COMP:19498"/>
        <dbReference type="Rhea" id="RHEA-COMP:19501"/>
        <dbReference type="Rhea" id="RHEA-COMP:19516"/>
        <dbReference type="Rhea" id="RHEA-COMP:19517"/>
        <dbReference type="ChEBI" id="CHEBI:15378"/>
        <dbReference type="ChEBI" id="CHEBI:57683"/>
        <dbReference type="ChEBI" id="CHEBI:58211"/>
        <dbReference type="ChEBI" id="CHEBI:132515"/>
        <dbReference type="ChEBI" id="CHEBI:132516"/>
        <dbReference type="EC" id="2.4.1.258"/>
    </reaction>
    <physiologicalReaction direction="left-to-right" evidence="12 14">
        <dbReference type="Rhea" id="RHEA:29528"/>
    </physiologicalReaction>
</comment>
<dbReference type="EMBL" id="KN822966">
    <property type="protein sequence ID" value="KIO30993.1"/>
    <property type="molecule type" value="Genomic_DNA"/>
</dbReference>
<reference evidence="15 16" key="1">
    <citation type="submission" date="2014-04" db="EMBL/GenBank/DDBJ databases">
        <authorList>
            <consortium name="DOE Joint Genome Institute"/>
            <person name="Kuo A."/>
            <person name="Girlanda M."/>
            <person name="Perotto S."/>
            <person name="Kohler A."/>
            <person name="Nagy L.G."/>
            <person name="Floudas D."/>
            <person name="Copeland A."/>
            <person name="Barry K.W."/>
            <person name="Cichocki N."/>
            <person name="Veneault-Fourrey C."/>
            <person name="LaButti K."/>
            <person name="Lindquist E.A."/>
            <person name="Lipzen A."/>
            <person name="Lundell T."/>
            <person name="Morin E."/>
            <person name="Murat C."/>
            <person name="Sun H."/>
            <person name="Tunlid A."/>
            <person name="Henrissat B."/>
            <person name="Grigoriev I.V."/>
            <person name="Hibbett D.S."/>
            <person name="Martin F."/>
            <person name="Nordberg H.P."/>
            <person name="Cantor M.N."/>
            <person name="Hua S.X."/>
        </authorList>
    </citation>
    <scope>NUCLEOTIDE SEQUENCE [LARGE SCALE GENOMIC DNA]</scope>
    <source>
        <strain evidence="15 16">MUT 4182</strain>
    </source>
</reference>
<evidence type="ECO:0000256" key="5">
    <source>
        <dbReference type="ARBA" id="ARBA00022676"/>
    </source>
</evidence>